<reference evidence="6" key="1">
    <citation type="submission" date="2021-06" db="EMBL/GenBank/DDBJ databases">
        <title>Parelaphostrongylus tenuis whole genome reference sequence.</title>
        <authorList>
            <person name="Garwood T.J."/>
            <person name="Larsen P.A."/>
            <person name="Fountain-Jones N.M."/>
            <person name="Garbe J.R."/>
            <person name="Macchietto M.G."/>
            <person name="Kania S.A."/>
            <person name="Gerhold R.W."/>
            <person name="Richards J.E."/>
            <person name="Wolf T.M."/>
        </authorList>
    </citation>
    <scope>NUCLEOTIDE SEQUENCE</scope>
    <source>
        <strain evidence="6">MNPRO001-30</strain>
        <tissue evidence="6">Meninges</tissue>
    </source>
</reference>
<proteinExistence type="inferred from homology"/>
<evidence type="ECO:0000256" key="4">
    <source>
        <dbReference type="ARBA" id="ARBA00022729"/>
    </source>
</evidence>
<dbReference type="InterPro" id="IPR038479">
    <property type="entry name" value="Transthyretin-like_sf"/>
</dbReference>
<dbReference type="PANTHER" id="PTHR21700">
    <property type="entry name" value="TRANSTHYRETIN-LIKE FAMILY PROTEIN-RELATED"/>
    <property type="match status" value="1"/>
</dbReference>
<dbReference type="Proteomes" id="UP001196413">
    <property type="component" value="Unassembled WGS sequence"/>
</dbReference>
<comment type="subcellular location">
    <subcellularLocation>
        <location evidence="1">Secreted</location>
    </subcellularLocation>
</comment>
<protein>
    <submittedName>
        <fullName evidence="6">Uncharacterized protein</fullName>
    </submittedName>
</protein>
<evidence type="ECO:0000256" key="2">
    <source>
        <dbReference type="ARBA" id="ARBA00010112"/>
    </source>
</evidence>
<feature type="chain" id="PRO_5041914549" evidence="5">
    <location>
        <begin position="18"/>
        <end position="141"/>
    </location>
</feature>
<dbReference type="EMBL" id="JAHQIW010001093">
    <property type="protein sequence ID" value="KAJ1351505.1"/>
    <property type="molecule type" value="Genomic_DNA"/>
</dbReference>
<dbReference type="AlphaFoldDB" id="A0AAD5QK32"/>
<dbReference type="Gene3D" id="2.60.40.3330">
    <property type="match status" value="1"/>
</dbReference>
<dbReference type="Pfam" id="PF01060">
    <property type="entry name" value="TTR-52"/>
    <property type="match status" value="1"/>
</dbReference>
<evidence type="ECO:0000313" key="6">
    <source>
        <dbReference type="EMBL" id="KAJ1351505.1"/>
    </source>
</evidence>
<evidence type="ECO:0000256" key="5">
    <source>
        <dbReference type="SAM" id="SignalP"/>
    </source>
</evidence>
<name>A0AAD5QK32_PARTN</name>
<keyword evidence="3" id="KW-0964">Secreted</keyword>
<feature type="signal peptide" evidence="5">
    <location>
        <begin position="1"/>
        <end position="17"/>
    </location>
</feature>
<evidence type="ECO:0000256" key="3">
    <source>
        <dbReference type="ARBA" id="ARBA00022525"/>
    </source>
</evidence>
<keyword evidence="7" id="KW-1185">Reference proteome</keyword>
<comment type="similarity">
    <text evidence="2">Belongs to the nematode transthyretin-like family.</text>
</comment>
<organism evidence="6 7">
    <name type="scientific">Parelaphostrongylus tenuis</name>
    <name type="common">Meningeal worm</name>
    <dbReference type="NCBI Taxonomy" id="148309"/>
    <lineage>
        <taxon>Eukaryota</taxon>
        <taxon>Metazoa</taxon>
        <taxon>Ecdysozoa</taxon>
        <taxon>Nematoda</taxon>
        <taxon>Chromadorea</taxon>
        <taxon>Rhabditida</taxon>
        <taxon>Rhabditina</taxon>
        <taxon>Rhabditomorpha</taxon>
        <taxon>Strongyloidea</taxon>
        <taxon>Metastrongylidae</taxon>
        <taxon>Parelaphostrongylus</taxon>
    </lineage>
</organism>
<dbReference type="GO" id="GO:0005576">
    <property type="term" value="C:extracellular region"/>
    <property type="evidence" value="ECO:0007669"/>
    <property type="project" value="UniProtKB-SubCell"/>
</dbReference>
<comment type="caution">
    <text evidence="6">The sequence shown here is derived from an EMBL/GenBank/DDBJ whole genome shotgun (WGS) entry which is preliminary data.</text>
</comment>
<accession>A0AAD5QK32</accession>
<evidence type="ECO:0000256" key="1">
    <source>
        <dbReference type="ARBA" id="ARBA00004613"/>
    </source>
</evidence>
<dbReference type="InterPro" id="IPR001534">
    <property type="entry name" value="Transthyretin-like"/>
</dbReference>
<sequence>MVRLFVIVSILLTGVACRIQSIAVKGRITCGKKPAACLSIGLWDEDVSGIFDFADSDDLLDRRHSGPNGEFYLAGSTDEISNIDPYLMIYHNCREESEGETSEVKFTLPDEYITYGSTPSRILDFGVINLEAIRQRRMLRR</sequence>
<dbReference type="GO" id="GO:0009986">
    <property type="term" value="C:cell surface"/>
    <property type="evidence" value="ECO:0007669"/>
    <property type="project" value="InterPro"/>
</dbReference>
<evidence type="ECO:0000313" key="7">
    <source>
        <dbReference type="Proteomes" id="UP001196413"/>
    </source>
</evidence>
<keyword evidence="4 5" id="KW-0732">Signal</keyword>
<dbReference type="PROSITE" id="PS51257">
    <property type="entry name" value="PROKAR_LIPOPROTEIN"/>
    <property type="match status" value="1"/>
</dbReference>
<gene>
    <name evidence="6" type="ORF">KIN20_007524</name>
</gene>